<dbReference type="RefSeq" id="WP_395416606.1">
    <property type="nucleotide sequence ID" value="NZ_JBIPKE010000014.1"/>
</dbReference>
<dbReference type="InterPro" id="IPR008969">
    <property type="entry name" value="CarboxyPept-like_regulatory"/>
</dbReference>
<dbReference type="Proteomes" id="UP001610063">
    <property type="component" value="Unassembled WGS sequence"/>
</dbReference>
<protein>
    <submittedName>
        <fullName evidence="1">Carboxypeptidase-like regulatory domain-containing protein</fullName>
    </submittedName>
</protein>
<accession>A0ABW7N6D3</accession>
<name>A0ABW7N6D3_9BACT</name>
<dbReference type="EMBL" id="JBIPKE010000014">
    <property type="protein sequence ID" value="MFH6983007.1"/>
    <property type="molecule type" value="Genomic_DNA"/>
</dbReference>
<dbReference type="SUPFAM" id="SSF49464">
    <property type="entry name" value="Carboxypeptidase regulatory domain-like"/>
    <property type="match status" value="1"/>
</dbReference>
<proteinExistence type="predicted"/>
<comment type="caution">
    <text evidence="1">The sequence shown here is derived from an EMBL/GenBank/DDBJ whole genome shotgun (WGS) entry which is preliminary data.</text>
</comment>
<evidence type="ECO:0000313" key="1">
    <source>
        <dbReference type="EMBL" id="MFH6983007.1"/>
    </source>
</evidence>
<sequence>MTVGALVAQSDTPVKRNIIQFTGVVLAPDSNSVIPGVHVYVPTAGRGTTTNPYGFFSLPVLEGDSLVFSAVGFKRQFYIVPEHKESTSLKVLITMQEDVTLLSEVEVFPYPTEAMFKEAILSLETPYQKQYNNLNAWLSSDYMSSAYADLPASPNANHQYYMQMQMQAIQNKYQTPQNNLLNPWAWSKFINSLKKGN</sequence>
<reference evidence="1 2" key="1">
    <citation type="journal article" date="2013" name="Int. J. Syst. Evol. Microbiol.">
        <title>Marinoscillum luteum sp. nov., isolated from marine sediment.</title>
        <authorList>
            <person name="Cha I.T."/>
            <person name="Park S.J."/>
            <person name="Kim S.J."/>
            <person name="Kim J.G."/>
            <person name="Jung M.Y."/>
            <person name="Shin K.S."/>
            <person name="Kwon K.K."/>
            <person name="Yang S.H."/>
            <person name="Seo Y.S."/>
            <person name="Rhee S.K."/>
        </authorList>
    </citation>
    <scope>NUCLEOTIDE SEQUENCE [LARGE SCALE GENOMIC DNA]</scope>
    <source>
        <strain evidence="1 2">KCTC 23939</strain>
    </source>
</reference>
<evidence type="ECO:0000313" key="2">
    <source>
        <dbReference type="Proteomes" id="UP001610063"/>
    </source>
</evidence>
<dbReference type="Pfam" id="PF13715">
    <property type="entry name" value="CarbopepD_reg_2"/>
    <property type="match status" value="1"/>
</dbReference>
<keyword evidence="2" id="KW-1185">Reference proteome</keyword>
<gene>
    <name evidence="1" type="ORF">ACHKAR_06135</name>
</gene>
<organism evidence="1 2">
    <name type="scientific">Marinoscillum luteum</name>
    <dbReference type="NCBI Taxonomy" id="861051"/>
    <lineage>
        <taxon>Bacteria</taxon>
        <taxon>Pseudomonadati</taxon>
        <taxon>Bacteroidota</taxon>
        <taxon>Cytophagia</taxon>
        <taxon>Cytophagales</taxon>
        <taxon>Reichenbachiellaceae</taxon>
        <taxon>Marinoscillum</taxon>
    </lineage>
</organism>